<evidence type="ECO:0000313" key="6">
    <source>
        <dbReference type="EnsemblMetazoa" id="CLYHEMP009124.1"/>
    </source>
</evidence>
<name>A0A7M5WS78_9CNID</name>
<dbReference type="PRINTS" id="PR00471">
    <property type="entry name" value="ACETATEKNASE"/>
</dbReference>
<keyword evidence="3 5" id="KW-0418">Kinase</keyword>
<proteinExistence type="inferred from homology"/>
<evidence type="ECO:0000256" key="4">
    <source>
        <dbReference type="ARBA" id="ARBA00022840"/>
    </source>
</evidence>
<feature type="binding site" evidence="5">
    <location>
        <position position="28"/>
    </location>
    <ligand>
        <name>Mg(2+)</name>
        <dbReference type="ChEBI" id="CHEBI:18420"/>
    </ligand>
</feature>
<dbReference type="SUPFAM" id="SSF53067">
    <property type="entry name" value="Actin-like ATPase domain"/>
    <property type="match status" value="2"/>
</dbReference>
<dbReference type="GO" id="GO:0006083">
    <property type="term" value="P:acetate metabolic process"/>
    <property type="evidence" value="ECO:0007669"/>
    <property type="project" value="TreeGrafter"/>
</dbReference>
<keyword evidence="2 5" id="KW-0547">Nucleotide-binding</keyword>
<dbReference type="Gene3D" id="3.30.420.40">
    <property type="match status" value="2"/>
</dbReference>
<dbReference type="CDD" id="cd24010">
    <property type="entry name" value="ASKHA_NBD_AcK_PK"/>
    <property type="match status" value="1"/>
</dbReference>
<organism evidence="6 7">
    <name type="scientific">Clytia hemisphaerica</name>
    <dbReference type="NCBI Taxonomy" id="252671"/>
    <lineage>
        <taxon>Eukaryota</taxon>
        <taxon>Metazoa</taxon>
        <taxon>Cnidaria</taxon>
        <taxon>Hydrozoa</taxon>
        <taxon>Hydroidolina</taxon>
        <taxon>Leptothecata</taxon>
        <taxon>Obeliida</taxon>
        <taxon>Clytiidae</taxon>
        <taxon>Clytia</taxon>
    </lineage>
</organism>
<keyword evidence="5" id="KW-0479">Metal-binding</keyword>
<evidence type="ECO:0000256" key="5">
    <source>
        <dbReference type="HAMAP-Rule" id="MF_03131"/>
    </source>
</evidence>
<dbReference type="InterPro" id="IPR043129">
    <property type="entry name" value="ATPase_NBD"/>
</dbReference>
<dbReference type="PROSITE" id="PS01075">
    <property type="entry name" value="ACETATE_KINASE_1"/>
    <property type="match status" value="1"/>
</dbReference>
<dbReference type="PIRSF" id="PIRSF000722">
    <property type="entry name" value="Acetate_prop_kin"/>
    <property type="match status" value="1"/>
</dbReference>
<keyword evidence="4 5" id="KW-0067">ATP-binding</keyword>
<feature type="binding site" evidence="5">
    <location>
        <begin position="237"/>
        <end position="241"/>
    </location>
    <ligand>
        <name>ATP</name>
        <dbReference type="ChEBI" id="CHEBI:30616"/>
    </ligand>
</feature>
<dbReference type="GO" id="GO:0008776">
    <property type="term" value="F:acetate kinase activity"/>
    <property type="evidence" value="ECO:0007669"/>
    <property type="project" value="UniProtKB-UniRule"/>
</dbReference>
<feature type="binding site" evidence="5">
    <location>
        <begin position="311"/>
        <end position="313"/>
    </location>
    <ligand>
        <name>ATP</name>
        <dbReference type="ChEBI" id="CHEBI:30616"/>
    </ligand>
</feature>
<comment type="cofactor">
    <cofactor evidence="5">
        <name>Mg(2+)</name>
        <dbReference type="ChEBI" id="CHEBI:18420"/>
    </cofactor>
</comment>
<dbReference type="GO" id="GO:0006085">
    <property type="term" value="P:acetyl-CoA biosynthetic process"/>
    <property type="evidence" value="ECO:0007669"/>
    <property type="project" value="UniProtKB-UniRule"/>
</dbReference>
<dbReference type="PANTHER" id="PTHR21060:SF15">
    <property type="entry name" value="ACETATE KINASE-RELATED"/>
    <property type="match status" value="1"/>
</dbReference>
<sequence>MLIFLYLQKKKNTNWKKKRMLQRILVLNAGSSSLKYALYTALDKQIQAVSASGIIEQIGQPNQKIKHKFQVGDTKEKINLPFSEKDLNYNGALKSCLNLLRETVPHDDGGHFIHGVGHRVVHGGETLSRPEIVNTSVIEAIKKASSLAPLHNPANLQGIETAMESLPTDCKHVAVFDTAFHSTLAPHVYHYAIPMEYYHNHGIRKYGFHGTSHEYILEESAKFLNKRVDTMNMISCHLGAGASVCCIKNGKSIDVSMGLTPMEGLVMATRSGDIDPSAIFHMMRELGMSKDEVEELIIKKSGWYGLSGEIDAREIERRADNGEDQFELTQKIMVHRIRKYIGAYMINLCGKMDALVFTAGLGENWPSLRELCLHNMERFGMELDKEKNKNMILPDRCNDVSTFFSQIRIFVIPTDEEKQIARQTVQLINQD</sequence>
<evidence type="ECO:0000313" key="7">
    <source>
        <dbReference type="Proteomes" id="UP000594262"/>
    </source>
</evidence>
<evidence type="ECO:0000256" key="2">
    <source>
        <dbReference type="ARBA" id="ARBA00022741"/>
    </source>
</evidence>
<comment type="catalytic activity">
    <reaction evidence="5">
        <text>acetate + ATP = acetyl phosphate + ADP</text>
        <dbReference type="Rhea" id="RHEA:11352"/>
        <dbReference type="ChEBI" id="CHEBI:22191"/>
        <dbReference type="ChEBI" id="CHEBI:30089"/>
        <dbReference type="ChEBI" id="CHEBI:30616"/>
        <dbReference type="ChEBI" id="CHEBI:456216"/>
        <dbReference type="EC" id="2.7.2.1"/>
    </reaction>
</comment>
<feature type="binding site" evidence="5">
    <location>
        <begin position="360"/>
        <end position="364"/>
    </location>
    <ligand>
        <name>ATP</name>
        <dbReference type="ChEBI" id="CHEBI:30616"/>
    </ligand>
</feature>
<dbReference type="EC" id="2.7.2.1" evidence="5"/>
<dbReference type="Proteomes" id="UP000594262">
    <property type="component" value="Unplaced"/>
</dbReference>
<feature type="site" description="Transition state stabilizer" evidence="5">
    <location>
        <position position="270"/>
    </location>
</feature>
<reference evidence="6" key="1">
    <citation type="submission" date="2021-01" db="UniProtKB">
        <authorList>
            <consortium name="EnsemblMetazoa"/>
        </authorList>
    </citation>
    <scope>IDENTIFICATION</scope>
</reference>
<dbReference type="InterPro" id="IPR000890">
    <property type="entry name" value="Aliphatic_acid_kin_short-chain"/>
</dbReference>
<keyword evidence="5" id="KW-0460">Magnesium</keyword>
<accession>A0A7M5WS78</accession>
<dbReference type="GO" id="GO:0005524">
    <property type="term" value="F:ATP binding"/>
    <property type="evidence" value="ECO:0007669"/>
    <property type="project" value="UniProtKB-KW"/>
</dbReference>
<feature type="binding site" evidence="5">
    <location>
        <position position="119"/>
    </location>
    <ligand>
        <name>substrate</name>
    </ligand>
</feature>
<dbReference type="EnsemblMetazoa" id="CLYHEMT009124.1">
    <property type="protein sequence ID" value="CLYHEMP009124.1"/>
    <property type="gene ID" value="CLYHEMG009124"/>
</dbReference>
<comment type="pathway">
    <text evidence="5">Metabolic intermediate biosynthesis; acetyl-CoA biosynthesis; acetyl-CoA from acetate: step 1/2.</text>
</comment>
<dbReference type="Pfam" id="PF00871">
    <property type="entry name" value="Acetate_kinase"/>
    <property type="match status" value="1"/>
</dbReference>
<keyword evidence="1 5" id="KW-0808">Transferase</keyword>
<feature type="binding site" evidence="5">
    <location>
        <position position="35"/>
    </location>
    <ligand>
        <name>ATP</name>
        <dbReference type="ChEBI" id="CHEBI:30616"/>
    </ligand>
</feature>
<feature type="site" description="Transition state stabilizer" evidence="5">
    <location>
        <position position="209"/>
    </location>
</feature>
<dbReference type="UniPathway" id="UPA00340">
    <property type="reaction ID" value="UER00458"/>
</dbReference>
<feature type="binding site" evidence="5">
    <location>
        <position position="416"/>
    </location>
    <ligand>
        <name>Mg(2+)</name>
        <dbReference type="ChEBI" id="CHEBI:18420"/>
    </ligand>
</feature>
<evidence type="ECO:0000256" key="3">
    <source>
        <dbReference type="ARBA" id="ARBA00022777"/>
    </source>
</evidence>
<dbReference type="InterPro" id="IPR004372">
    <property type="entry name" value="Ac/propionate_kinase"/>
</dbReference>
<keyword evidence="7" id="KW-1185">Reference proteome</keyword>
<dbReference type="PANTHER" id="PTHR21060">
    <property type="entry name" value="ACETATE KINASE"/>
    <property type="match status" value="1"/>
</dbReference>
<protein>
    <recommendedName>
        <fullName evidence="5">Probable acetate kinase</fullName>
        <ecNumber evidence="5">2.7.2.1</ecNumber>
    </recommendedName>
    <alternativeName>
        <fullName evidence="5">Acetokinase</fullName>
    </alternativeName>
</protein>
<dbReference type="InterPro" id="IPR023865">
    <property type="entry name" value="Aliphatic_acid_kinase_CS"/>
</dbReference>
<dbReference type="AlphaFoldDB" id="A0A7M5WS78"/>
<dbReference type="GO" id="GO:0000287">
    <property type="term" value="F:magnesium ion binding"/>
    <property type="evidence" value="ECO:0007669"/>
    <property type="project" value="UniProtKB-UniRule"/>
</dbReference>
<dbReference type="NCBIfam" id="TIGR00016">
    <property type="entry name" value="ackA"/>
    <property type="match status" value="1"/>
</dbReference>
<comment type="similarity">
    <text evidence="5">Belongs to the acetokinase family.</text>
</comment>
<feature type="active site" description="Proton donor/acceptor" evidence="5">
    <location>
        <position position="177"/>
    </location>
</feature>
<dbReference type="HAMAP" id="MF_00020">
    <property type="entry name" value="Acetate_kinase"/>
    <property type="match status" value="1"/>
</dbReference>
<evidence type="ECO:0000256" key="1">
    <source>
        <dbReference type="ARBA" id="ARBA00022679"/>
    </source>
</evidence>
<dbReference type="PROSITE" id="PS01076">
    <property type="entry name" value="ACETATE_KINASE_2"/>
    <property type="match status" value="1"/>
</dbReference>
<dbReference type="OrthoDB" id="10059981at2759"/>